<dbReference type="RefSeq" id="WP_134111758.1">
    <property type="nucleotide sequence ID" value="NZ_SOBG01000001.1"/>
</dbReference>
<dbReference type="Proteomes" id="UP000294678">
    <property type="component" value="Unassembled WGS sequence"/>
</dbReference>
<feature type="chain" id="PRO_5041368263" evidence="1">
    <location>
        <begin position="21"/>
        <end position="375"/>
    </location>
</feature>
<evidence type="ECO:0000313" key="3">
    <source>
        <dbReference type="EMBL" id="TDT72226.1"/>
    </source>
</evidence>
<accession>A0AA46DZZ9</accession>
<feature type="signal peptide" evidence="1">
    <location>
        <begin position="1"/>
        <end position="20"/>
    </location>
</feature>
<dbReference type="AlphaFoldDB" id="A0AA46DZZ9"/>
<dbReference type="PANTHER" id="PTHR30535:SF34">
    <property type="entry name" value="MOLYBDATE-BINDING PROTEIN MOLA"/>
    <property type="match status" value="1"/>
</dbReference>
<feature type="domain" description="Fe/B12 periplasmic-binding" evidence="2">
    <location>
        <begin position="128"/>
        <end position="375"/>
    </location>
</feature>
<dbReference type="GO" id="GO:0071281">
    <property type="term" value="P:cellular response to iron ion"/>
    <property type="evidence" value="ECO:0007669"/>
    <property type="project" value="TreeGrafter"/>
</dbReference>
<comment type="caution">
    <text evidence="3">The sequence shown here is derived from an EMBL/GenBank/DDBJ whole genome shotgun (WGS) entry which is preliminary data.</text>
</comment>
<dbReference type="Pfam" id="PF01497">
    <property type="entry name" value="Peripla_BP_2"/>
    <property type="match status" value="1"/>
</dbReference>
<gene>
    <name evidence="3" type="ORF">EV215_0013</name>
</gene>
<reference evidence="3 4" key="1">
    <citation type="submission" date="2019-03" db="EMBL/GenBank/DDBJ databases">
        <title>Genomic Encyclopedia of Type Strains, Phase IV (KMG-IV): sequencing the most valuable type-strain genomes for metagenomic binning, comparative biology and taxonomic classification.</title>
        <authorList>
            <person name="Goeker M."/>
        </authorList>
    </citation>
    <scope>NUCLEOTIDE SEQUENCE [LARGE SCALE GENOMIC DNA]</scope>
    <source>
        <strain evidence="3 4">DSM 100055</strain>
    </source>
</reference>
<name>A0AA46DZZ9_9FUSO</name>
<keyword evidence="4" id="KW-1185">Reference proteome</keyword>
<dbReference type="CDD" id="cd01143">
    <property type="entry name" value="YvrC"/>
    <property type="match status" value="1"/>
</dbReference>
<evidence type="ECO:0000313" key="4">
    <source>
        <dbReference type="Proteomes" id="UP000294678"/>
    </source>
</evidence>
<dbReference type="SUPFAM" id="SSF53807">
    <property type="entry name" value="Helical backbone' metal receptor"/>
    <property type="match status" value="1"/>
</dbReference>
<dbReference type="InterPro" id="IPR002491">
    <property type="entry name" value="ABC_transptr_periplasmic_BD"/>
</dbReference>
<keyword evidence="1" id="KW-0732">Signal</keyword>
<dbReference type="Gene3D" id="3.40.50.1980">
    <property type="entry name" value="Nitrogenase molybdenum iron protein domain"/>
    <property type="match status" value="2"/>
</dbReference>
<organism evidence="3 4">
    <name type="scientific">Hypnocyclicus thermotrophus</name>
    <dbReference type="NCBI Taxonomy" id="1627895"/>
    <lineage>
        <taxon>Bacteria</taxon>
        <taxon>Fusobacteriati</taxon>
        <taxon>Fusobacteriota</taxon>
        <taxon>Fusobacteriia</taxon>
        <taxon>Fusobacteriales</taxon>
        <taxon>Fusobacteriaceae</taxon>
        <taxon>Hypnocyclicus</taxon>
    </lineage>
</organism>
<protein>
    <submittedName>
        <fullName evidence="3">Iron complex transport system substrate-binding protein</fullName>
    </submittedName>
</protein>
<dbReference type="PROSITE" id="PS50983">
    <property type="entry name" value="FE_B12_PBP"/>
    <property type="match status" value="1"/>
</dbReference>
<dbReference type="InterPro" id="IPR050902">
    <property type="entry name" value="ABC_Transporter_SBP"/>
</dbReference>
<sequence>MFKKNIFIFLLLTFTTITFATTVPKEELVTKNNIVYVNLDFLKKLDLNYKKDNNKVIINNIIFSKNNISYNNVKVNTLINIIESDYIDINAITTIFNFTFKNNTFLKNNEKNFPITYNNYTITKSLKKIISLSPGVTEKLFKIGAGNMIYGRTSYCNYPKEAKKIEDLGTIFSPNLERIIEIYPDAVISESHFNKKILSKLNEVGIESFAYNYPKNINEIYEFIDYLGIFTNKKYESRIVNYSLKNRVSYYLNSLKNIRSKPTVYYVVGTGEAEYTAGKNTFIDDLIKIAGAKNIADDTEGWVFSKEKLFERNPDIIFGSEYNINLMKNSELYSQLKAFKTGNYFIVDENIMNLSGPRLIEEGLPLLIEHFHKLK</sequence>
<proteinExistence type="predicted"/>
<evidence type="ECO:0000256" key="1">
    <source>
        <dbReference type="SAM" id="SignalP"/>
    </source>
</evidence>
<dbReference type="PANTHER" id="PTHR30535">
    <property type="entry name" value="VITAMIN B12-BINDING PROTEIN"/>
    <property type="match status" value="1"/>
</dbReference>
<dbReference type="EMBL" id="SOBG01000001">
    <property type="protein sequence ID" value="TDT72226.1"/>
    <property type="molecule type" value="Genomic_DNA"/>
</dbReference>
<evidence type="ECO:0000259" key="2">
    <source>
        <dbReference type="PROSITE" id="PS50983"/>
    </source>
</evidence>